<sequence length="199" mass="22145">MRAEVDLRGRFVAAADWVLVTDGFANFKVKEVCRRAGLSTRCFYGVFANKDELLAAMLEKQFTGAAGHLRRTIDPELPPVQRVRAHIDAMLDFGFDRRFDMPLALFAMYWRALLPHFHELAERCVADFLASLVDAIAEGAADGALHSPDPWADAKAIFHLVVALLFDQPSSVDRRAEVEVTVRRLVGRALKAPALVSPQ</sequence>
<feature type="domain" description="HTH tetR-type" evidence="5">
    <location>
        <begin position="5"/>
        <end position="65"/>
    </location>
</feature>
<dbReference type="InterPro" id="IPR050109">
    <property type="entry name" value="HTH-type_TetR-like_transc_reg"/>
</dbReference>
<keyword evidence="1" id="KW-0805">Transcription regulation</keyword>
<keyword evidence="3" id="KW-0804">Transcription</keyword>
<dbReference type="AlphaFoldDB" id="A0A6N4WAS3"/>
<dbReference type="InterPro" id="IPR001647">
    <property type="entry name" value="HTH_TetR"/>
</dbReference>
<gene>
    <name evidence="6" type="ORF">MANY_31820</name>
</gene>
<evidence type="ECO:0000313" key="7">
    <source>
        <dbReference type="Proteomes" id="UP000467249"/>
    </source>
</evidence>
<evidence type="ECO:0000256" key="1">
    <source>
        <dbReference type="ARBA" id="ARBA00023015"/>
    </source>
</evidence>
<dbReference type="InterPro" id="IPR036271">
    <property type="entry name" value="Tet_transcr_reg_TetR-rel_C_sf"/>
</dbReference>
<dbReference type="PANTHER" id="PTHR30055">
    <property type="entry name" value="HTH-TYPE TRANSCRIPTIONAL REGULATOR RUTR"/>
    <property type="match status" value="1"/>
</dbReference>
<dbReference type="GO" id="GO:0003700">
    <property type="term" value="F:DNA-binding transcription factor activity"/>
    <property type="evidence" value="ECO:0007669"/>
    <property type="project" value="TreeGrafter"/>
</dbReference>
<dbReference type="Gene3D" id="1.10.357.10">
    <property type="entry name" value="Tetracycline Repressor, domain 2"/>
    <property type="match status" value="1"/>
</dbReference>
<evidence type="ECO:0000256" key="4">
    <source>
        <dbReference type="PROSITE-ProRule" id="PRU00335"/>
    </source>
</evidence>
<dbReference type="PANTHER" id="PTHR30055:SF234">
    <property type="entry name" value="HTH-TYPE TRANSCRIPTIONAL REGULATOR BETI"/>
    <property type="match status" value="1"/>
</dbReference>
<name>A0A6N4WAS3_9MYCO</name>
<dbReference type="InterPro" id="IPR009057">
    <property type="entry name" value="Homeodomain-like_sf"/>
</dbReference>
<feature type="DNA-binding region" description="H-T-H motif" evidence="4">
    <location>
        <begin position="28"/>
        <end position="47"/>
    </location>
</feature>
<keyword evidence="2 4" id="KW-0238">DNA-binding</keyword>
<reference evidence="6 7" key="1">
    <citation type="journal article" date="2019" name="Emerg. Microbes Infect.">
        <title>Comprehensive subspecies identification of 175 nontuberculous mycobacteria species based on 7547 genomic profiles.</title>
        <authorList>
            <person name="Matsumoto Y."/>
            <person name="Kinjo T."/>
            <person name="Motooka D."/>
            <person name="Nabeya D."/>
            <person name="Jung N."/>
            <person name="Uechi K."/>
            <person name="Horii T."/>
            <person name="Iida T."/>
            <person name="Fujita J."/>
            <person name="Nakamura S."/>
        </authorList>
    </citation>
    <scope>NUCLEOTIDE SEQUENCE [LARGE SCALE GENOMIC DNA]</scope>
    <source>
        <strain evidence="6 7">JCM 30275</strain>
    </source>
</reference>
<dbReference type="Pfam" id="PF00440">
    <property type="entry name" value="TetR_N"/>
    <property type="match status" value="1"/>
</dbReference>
<dbReference type="KEGG" id="many:MANY_31820"/>
<evidence type="ECO:0000259" key="5">
    <source>
        <dbReference type="PROSITE" id="PS50977"/>
    </source>
</evidence>
<evidence type="ECO:0000256" key="2">
    <source>
        <dbReference type="ARBA" id="ARBA00023125"/>
    </source>
</evidence>
<evidence type="ECO:0000313" key="6">
    <source>
        <dbReference type="EMBL" id="BBZ77845.1"/>
    </source>
</evidence>
<protein>
    <recommendedName>
        <fullName evidence="5">HTH tetR-type domain-containing protein</fullName>
    </recommendedName>
</protein>
<dbReference type="Proteomes" id="UP000467249">
    <property type="component" value="Chromosome"/>
</dbReference>
<dbReference type="SUPFAM" id="SSF46689">
    <property type="entry name" value="Homeodomain-like"/>
    <property type="match status" value="1"/>
</dbReference>
<organism evidence="6 7">
    <name type="scientific">Mycolicibacterium anyangense</name>
    <dbReference type="NCBI Taxonomy" id="1431246"/>
    <lineage>
        <taxon>Bacteria</taxon>
        <taxon>Bacillati</taxon>
        <taxon>Actinomycetota</taxon>
        <taxon>Actinomycetes</taxon>
        <taxon>Mycobacteriales</taxon>
        <taxon>Mycobacteriaceae</taxon>
        <taxon>Mycolicibacterium</taxon>
    </lineage>
</organism>
<proteinExistence type="predicted"/>
<accession>A0A6N4WAS3</accession>
<dbReference type="EMBL" id="AP022620">
    <property type="protein sequence ID" value="BBZ77845.1"/>
    <property type="molecule type" value="Genomic_DNA"/>
</dbReference>
<keyword evidence="7" id="KW-1185">Reference proteome</keyword>
<dbReference type="GO" id="GO:0000976">
    <property type="term" value="F:transcription cis-regulatory region binding"/>
    <property type="evidence" value="ECO:0007669"/>
    <property type="project" value="TreeGrafter"/>
</dbReference>
<dbReference type="PROSITE" id="PS50977">
    <property type="entry name" value="HTH_TETR_2"/>
    <property type="match status" value="1"/>
</dbReference>
<dbReference type="SUPFAM" id="SSF48498">
    <property type="entry name" value="Tetracyclin repressor-like, C-terminal domain"/>
    <property type="match status" value="1"/>
</dbReference>
<evidence type="ECO:0000256" key="3">
    <source>
        <dbReference type="ARBA" id="ARBA00023163"/>
    </source>
</evidence>
<dbReference type="Gene3D" id="1.10.10.60">
    <property type="entry name" value="Homeodomain-like"/>
    <property type="match status" value="1"/>
</dbReference>